<keyword evidence="1" id="KW-0812">Transmembrane</keyword>
<keyword evidence="3" id="KW-1185">Reference proteome</keyword>
<sequence length="393" mass="42579">MISQLKKFWLDNAIYGVATLGSGIFNWLYAVLLGHRLGPSLYGVVTTLNNVVAIVTLPASVVTLMAIRAGKPSGPQWRRWRLVYGITGLALWGSLVAFSGPLGRALKMPSIFFIVFGLSAWPMVDYAANLGYVARARRYRWLGVLTVMGSALSVIDVWLASYTRHPVLLLGAFQAVSVGMLWGLSSWIVRAILPSGPSTKRSVALSGAVGVLQTLTGLTDGVVAKAQLTQKMAGFYNGLATIGQSIPYAAASLALVMMTAMLEHPEESRRWLKYTLGVYLGLGMTIEGVFGLIPQQLVGWALGSSFHPITTWLVFYGVGMLALGMVLIFLAEAVARSWWLLWMASSVGFVVWVIWLVHSHSLPHLVHATVWSLVGMAVLTVGMRMGLGYAHDA</sequence>
<feature type="transmembrane region" description="Helical" evidence="1">
    <location>
        <begin position="167"/>
        <end position="189"/>
    </location>
</feature>
<gene>
    <name evidence="2" type="ORF">BXT84_06215</name>
</gene>
<feature type="transmembrane region" description="Helical" evidence="1">
    <location>
        <begin position="338"/>
        <end position="358"/>
    </location>
</feature>
<feature type="transmembrane region" description="Helical" evidence="1">
    <location>
        <begin position="12"/>
        <end position="31"/>
    </location>
</feature>
<feature type="transmembrane region" description="Helical" evidence="1">
    <location>
        <begin position="108"/>
        <end position="127"/>
    </location>
</feature>
<dbReference type="EMBL" id="CP019454">
    <property type="protein sequence ID" value="AUW93585.1"/>
    <property type="molecule type" value="Genomic_DNA"/>
</dbReference>
<feature type="transmembrane region" description="Helical" evidence="1">
    <location>
        <begin position="51"/>
        <end position="70"/>
    </location>
</feature>
<feature type="transmembrane region" description="Helical" evidence="1">
    <location>
        <begin position="201"/>
        <end position="219"/>
    </location>
</feature>
<keyword evidence="1" id="KW-1133">Transmembrane helix</keyword>
<organism evidence="2 3">
    <name type="scientific">Sulfobacillus thermotolerans</name>
    <dbReference type="NCBI Taxonomy" id="338644"/>
    <lineage>
        <taxon>Bacteria</taxon>
        <taxon>Bacillati</taxon>
        <taxon>Bacillota</taxon>
        <taxon>Clostridia</taxon>
        <taxon>Eubacteriales</taxon>
        <taxon>Clostridiales Family XVII. Incertae Sedis</taxon>
        <taxon>Sulfobacillus</taxon>
    </lineage>
</organism>
<keyword evidence="1" id="KW-0472">Membrane</keyword>
<evidence type="ECO:0000313" key="3">
    <source>
        <dbReference type="Proteomes" id="UP000325292"/>
    </source>
</evidence>
<protein>
    <submittedName>
        <fullName evidence="2">Uncharacterized protein</fullName>
    </submittedName>
</protein>
<dbReference type="Proteomes" id="UP000325292">
    <property type="component" value="Chromosome"/>
</dbReference>
<feature type="transmembrane region" description="Helical" evidence="1">
    <location>
        <begin position="370"/>
        <end position="390"/>
    </location>
</feature>
<proteinExistence type="predicted"/>
<evidence type="ECO:0000256" key="1">
    <source>
        <dbReference type="SAM" id="Phobius"/>
    </source>
</evidence>
<feature type="transmembrane region" description="Helical" evidence="1">
    <location>
        <begin position="313"/>
        <end position="331"/>
    </location>
</feature>
<evidence type="ECO:0000313" key="2">
    <source>
        <dbReference type="EMBL" id="AUW93585.1"/>
    </source>
</evidence>
<feature type="transmembrane region" description="Helical" evidence="1">
    <location>
        <begin position="82"/>
        <end position="102"/>
    </location>
</feature>
<feature type="transmembrane region" description="Helical" evidence="1">
    <location>
        <begin position="274"/>
        <end position="293"/>
    </location>
</feature>
<accession>A0ABN5GYH7</accession>
<feature type="transmembrane region" description="Helical" evidence="1">
    <location>
        <begin position="139"/>
        <end position="161"/>
    </location>
</feature>
<reference evidence="2 3" key="1">
    <citation type="journal article" date="2019" name="Sci. Rep.">
        <title>Sulfobacillus thermotolerans: new insights into resistance and metabolic capacities of acidophilic chemolithotrophs.</title>
        <authorList>
            <person name="Panyushkina A.E."/>
            <person name="Babenko V.V."/>
            <person name="Nikitina A.S."/>
            <person name="Selezneva O.V."/>
            <person name="Tsaplina I.A."/>
            <person name="Letarova M.A."/>
            <person name="Kostryukova E.S."/>
            <person name="Letarov A.V."/>
        </authorList>
    </citation>
    <scope>NUCLEOTIDE SEQUENCE [LARGE SCALE GENOMIC DNA]</scope>
    <source>
        <strain evidence="2 3">Kr1</strain>
    </source>
</reference>
<feature type="transmembrane region" description="Helical" evidence="1">
    <location>
        <begin position="239"/>
        <end position="262"/>
    </location>
</feature>
<name>A0ABN5GYH7_9FIRM</name>